<evidence type="ECO:0000313" key="1">
    <source>
        <dbReference type="EMBL" id="MBO1885118.1"/>
    </source>
</evidence>
<evidence type="ECO:0000313" key="2">
    <source>
        <dbReference type="Proteomes" id="UP000681610"/>
    </source>
</evidence>
<keyword evidence="2" id="KW-1185">Reference proteome</keyword>
<sequence length="161" mass="18873">MAGVRTQSLRVMSRDFFCQEINPNYIGNICLEQPLESLQDVWKYGYKNGILDIELSNNFFLRLSFDESLIVNINLFKNKIAQISVLNNYLGKFKGIGIGSTLGELLKKYPNIIYDNDENFFIIPEYKSVCFFFENPYEKEQLDNKVEEITLNSYELIKYPF</sequence>
<gene>
    <name evidence="1" type="ORF">J4N46_12015</name>
</gene>
<protein>
    <submittedName>
        <fullName evidence="1">Uncharacterized protein</fullName>
    </submittedName>
</protein>
<proteinExistence type="predicted"/>
<dbReference type="EMBL" id="JAGDYP010000013">
    <property type="protein sequence ID" value="MBO1885118.1"/>
    <property type="molecule type" value="Genomic_DNA"/>
</dbReference>
<reference evidence="1 2" key="1">
    <citation type="submission" date="2021-03" db="EMBL/GenBank/DDBJ databases">
        <title>Isolation and description of Capnocytophaga bilenii sp. nov., a novel Capnocytophaga species, isolated from a gingivitis subject.</title>
        <authorList>
            <person name="Antezack A."/>
            <person name="Monnet-Corti V."/>
            <person name="La Scola B."/>
        </authorList>
    </citation>
    <scope>NUCLEOTIDE SEQUENCE [LARGE SCALE GENOMIC DNA]</scope>
    <source>
        <strain evidence="1 2">Marseille-Q4570</strain>
    </source>
</reference>
<comment type="caution">
    <text evidence="1">The sequence shown here is derived from an EMBL/GenBank/DDBJ whole genome shotgun (WGS) entry which is preliminary data.</text>
</comment>
<organism evidence="1 2">
    <name type="scientific">Capnocytophaga bilenii</name>
    <dbReference type="NCBI Taxonomy" id="2819369"/>
    <lineage>
        <taxon>Bacteria</taxon>
        <taxon>Pseudomonadati</taxon>
        <taxon>Bacteroidota</taxon>
        <taxon>Flavobacteriia</taxon>
        <taxon>Flavobacteriales</taxon>
        <taxon>Flavobacteriaceae</taxon>
        <taxon>Capnocytophaga</taxon>
    </lineage>
</organism>
<dbReference type="Proteomes" id="UP000681610">
    <property type="component" value="Unassembled WGS sequence"/>
</dbReference>
<name>A0ABS3Q0J9_9FLAO</name>
<accession>A0ABS3Q0J9</accession>
<dbReference type="RefSeq" id="WP_208059483.1">
    <property type="nucleotide sequence ID" value="NZ_JAGDYP010000013.1"/>
</dbReference>